<evidence type="ECO:0000313" key="2">
    <source>
        <dbReference type="EMBL" id="CAJ1952352.1"/>
    </source>
</evidence>
<reference evidence="2" key="1">
    <citation type="submission" date="2023-08" db="EMBL/GenBank/DDBJ databases">
        <authorList>
            <person name="Audoor S."/>
            <person name="Bilcke G."/>
        </authorList>
    </citation>
    <scope>NUCLEOTIDE SEQUENCE</scope>
</reference>
<dbReference type="SUPFAM" id="SSF51735">
    <property type="entry name" value="NAD(P)-binding Rossmann-fold domains"/>
    <property type="match status" value="1"/>
</dbReference>
<dbReference type="PANTHER" id="PTHR11695">
    <property type="entry name" value="ALCOHOL DEHYDROGENASE RELATED"/>
    <property type="match status" value="1"/>
</dbReference>
<gene>
    <name evidence="2" type="ORF">CYCCA115_LOCUS13509</name>
</gene>
<dbReference type="Proteomes" id="UP001295423">
    <property type="component" value="Unassembled WGS sequence"/>
</dbReference>
<accession>A0AAD2PUT2</accession>
<evidence type="ECO:0000259" key="1">
    <source>
        <dbReference type="SMART" id="SM00829"/>
    </source>
</evidence>
<protein>
    <recommendedName>
        <fullName evidence="1">Enoyl reductase (ER) domain-containing protein</fullName>
    </recommendedName>
</protein>
<dbReference type="Pfam" id="PF13602">
    <property type="entry name" value="ADH_zinc_N_2"/>
    <property type="match status" value="1"/>
</dbReference>
<dbReference type="GO" id="GO:0016491">
    <property type="term" value="F:oxidoreductase activity"/>
    <property type="evidence" value="ECO:0007669"/>
    <property type="project" value="InterPro"/>
</dbReference>
<dbReference type="AlphaFoldDB" id="A0AAD2PUT2"/>
<dbReference type="SUPFAM" id="SSF50129">
    <property type="entry name" value="GroES-like"/>
    <property type="match status" value="1"/>
</dbReference>
<name>A0AAD2PUT2_9STRA</name>
<evidence type="ECO:0000313" key="3">
    <source>
        <dbReference type="Proteomes" id="UP001295423"/>
    </source>
</evidence>
<feature type="domain" description="Enoyl reductase (ER)" evidence="1">
    <location>
        <begin position="25"/>
        <end position="364"/>
    </location>
</feature>
<dbReference type="InterPro" id="IPR011032">
    <property type="entry name" value="GroES-like_sf"/>
</dbReference>
<dbReference type="InterPro" id="IPR050700">
    <property type="entry name" value="YIM1/Zinc_Alcohol_DH_Fams"/>
</dbReference>
<dbReference type="SMART" id="SM00829">
    <property type="entry name" value="PKS_ER"/>
    <property type="match status" value="1"/>
</dbReference>
<keyword evidence="3" id="KW-1185">Reference proteome</keyword>
<dbReference type="InterPro" id="IPR013154">
    <property type="entry name" value="ADH-like_N"/>
</dbReference>
<dbReference type="InterPro" id="IPR036291">
    <property type="entry name" value="NAD(P)-bd_dom_sf"/>
</dbReference>
<organism evidence="2 3">
    <name type="scientific">Cylindrotheca closterium</name>
    <dbReference type="NCBI Taxonomy" id="2856"/>
    <lineage>
        <taxon>Eukaryota</taxon>
        <taxon>Sar</taxon>
        <taxon>Stramenopiles</taxon>
        <taxon>Ochrophyta</taxon>
        <taxon>Bacillariophyta</taxon>
        <taxon>Bacillariophyceae</taxon>
        <taxon>Bacillariophycidae</taxon>
        <taxon>Bacillariales</taxon>
        <taxon>Bacillariaceae</taxon>
        <taxon>Cylindrotheca</taxon>
    </lineage>
</organism>
<dbReference type="Gene3D" id="3.40.50.720">
    <property type="entry name" value="NAD(P)-binding Rossmann-like Domain"/>
    <property type="match status" value="1"/>
</dbReference>
<dbReference type="GO" id="GO:0005739">
    <property type="term" value="C:mitochondrion"/>
    <property type="evidence" value="ECO:0007669"/>
    <property type="project" value="TreeGrafter"/>
</dbReference>
<proteinExistence type="predicted"/>
<comment type="caution">
    <text evidence="2">The sequence shown here is derived from an EMBL/GenBank/DDBJ whole genome shotgun (WGS) entry which is preliminary data.</text>
</comment>
<dbReference type="Pfam" id="PF08240">
    <property type="entry name" value="ADH_N"/>
    <property type="match status" value="1"/>
</dbReference>
<dbReference type="InterPro" id="IPR020843">
    <property type="entry name" value="ER"/>
</dbReference>
<dbReference type="Gene3D" id="3.90.180.10">
    <property type="entry name" value="Medium-chain alcohol dehydrogenases, catalytic domain"/>
    <property type="match status" value="1"/>
</dbReference>
<sequence length="368" mass="40039">MMKAAYITSRPDIGKLTEHLQLDETTIPTLTASELKPNQVLIHVKAFSINIDDVNVAQGSMLGGIGIAQAPYPTKSNPHVPGSAYSGTIQAVGSKVTDFLKGDRVFGFNAQPFLHEMGPWAERTIGNPKNLLKLPNNFTFVQGAALVMPLVVAGDMYDLAVPSVAMGTERVMVLGASGGIGSVLVQALRKKFPKLHIVGVCSSKSNDFVMKLGANSTIDYNKGPIHVTVLGSSANDNSNFDVILDCVGGYDYYQSAEKILAPRTGTFITCTGTEQWIGDRMFTRLEAFQYLWQTFMVPLIYNRLPGKHPYYYFAGPMTFGEGSRMIMEQKTIPGIEKVIPFEEDALKSAINLVAAHRAKGKIVVNLEA</sequence>
<dbReference type="EMBL" id="CAKOGP040001803">
    <property type="protein sequence ID" value="CAJ1952352.1"/>
    <property type="molecule type" value="Genomic_DNA"/>
</dbReference>
<dbReference type="PANTHER" id="PTHR11695:SF647">
    <property type="entry name" value="ENOYL REDUCTASE (ER) DOMAIN-CONTAINING PROTEIN"/>
    <property type="match status" value="1"/>
</dbReference>